<dbReference type="EC" id="2.7.1.89" evidence="2"/>
<name>A0ABN8DSK6_9VIBR</name>
<gene>
    <name evidence="2" type="primary">thiK</name>
    <name evidence="2" type="ORF">VST7929_01670</name>
</gene>
<dbReference type="SUPFAM" id="SSF56112">
    <property type="entry name" value="Protein kinase-like (PK-like)"/>
    <property type="match status" value="1"/>
</dbReference>
<dbReference type="EMBL" id="CAKLDI010000001">
    <property type="protein sequence ID" value="CAH0533795.1"/>
    <property type="molecule type" value="Genomic_DNA"/>
</dbReference>
<dbReference type="PANTHER" id="PTHR40086">
    <property type="entry name" value="PHOSPHOTRANSFERASE YTMP-RELATED"/>
    <property type="match status" value="1"/>
</dbReference>
<reference evidence="2" key="1">
    <citation type="submission" date="2021-11" db="EMBL/GenBank/DDBJ databases">
        <authorList>
            <person name="Rodrigo-Torres L."/>
            <person name="Arahal R. D."/>
            <person name="Lucena T."/>
        </authorList>
    </citation>
    <scope>NUCLEOTIDE SEQUENCE</scope>
    <source>
        <strain evidence="2">CECT 7929</strain>
    </source>
</reference>
<accession>A0ABN8DSK6</accession>
<keyword evidence="3" id="KW-1185">Reference proteome</keyword>
<evidence type="ECO:0000259" key="1">
    <source>
        <dbReference type="Pfam" id="PF01636"/>
    </source>
</evidence>
<evidence type="ECO:0000313" key="2">
    <source>
        <dbReference type="EMBL" id="CAH0533795.1"/>
    </source>
</evidence>
<dbReference type="InterPro" id="IPR011009">
    <property type="entry name" value="Kinase-like_dom_sf"/>
</dbReference>
<protein>
    <submittedName>
        <fullName evidence="2">Thiamine kinase</fullName>
        <ecNumber evidence="2">2.7.1.89</ecNumber>
    </submittedName>
</protein>
<evidence type="ECO:0000313" key="3">
    <source>
        <dbReference type="Proteomes" id="UP000838672"/>
    </source>
</evidence>
<dbReference type="Gene3D" id="3.90.1200.10">
    <property type="match status" value="1"/>
</dbReference>
<dbReference type="Pfam" id="PF01636">
    <property type="entry name" value="APH"/>
    <property type="match status" value="1"/>
</dbReference>
<comment type="caution">
    <text evidence="2">The sequence shown here is derived from an EMBL/GenBank/DDBJ whole genome shotgun (WGS) entry which is preliminary data.</text>
</comment>
<organism evidence="2 3">
    <name type="scientific">Vibrio stylophorae</name>
    <dbReference type="NCBI Taxonomy" id="659351"/>
    <lineage>
        <taxon>Bacteria</taxon>
        <taxon>Pseudomonadati</taxon>
        <taxon>Pseudomonadota</taxon>
        <taxon>Gammaproteobacteria</taxon>
        <taxon>Vibrionales</taxon>
        <taxon>Vibrionaceae</taxon>
        <taxon>Vibrio</taxon>
    </lineage>
</organism>
<dbReference type="GO" id="GO:0019165">
    <property type="term" value="F:thiamine kinase activity"/>
    <property type="evidence" value="ECO:0007669"/>
    <property type="project" value="UniProtKB-EC"/>
</dbReference>
<proteinExistence type="predicted"/>
<dbReference type="Proteomes" id="UP000838672">
    <property type="component" value="Unassembled WGS sequence"/>
</dbReference>
<feature type="domain" description="Aminoglycoside phosphotransferase" evidence="1">
    <location>
        <begin position="18"/>
        <end position="236"/>
    </location>
</feature>
<keyword evidence="2" id="KW-0418">Kinase</keyword>
<dbReference type="PANTHER" id="PTHR40086:SF1">
    <property type="entry name" value="CELL CYCLE REGULATOR CCRZ"/>
    <property type="match status" value="1"/>
</dbReference>
<dbReference type="InterPro" id="IPR002575">
    <property type="entry name" value="Aminoglycoside_PTrfase"/>
</dbReference>
<sequence length="287" mass="32137">MVQLPHTWPEQLRLSGHVTPLTAGTSGQSYRLRSRAGDFVWYQARRDFSADVFALNARRQGLMQAKAAQLGLAMKPQWFGLQGVLTPWLSGAHPSQVQSAIALPTLLVRLHQSAWRPALKRDLAWQVTRYEQALSSPQFQAHFSTAQSQLMALAQRSRSKGWPFGLGDAFCHLDAGPHNLIVGADAICGDGVCLIDWEYAATADIAMELAMAYRAHGECGMEFLKQYQRLSHLSNTALRRVFAFVPWVDYIALLWAWIQWPGQLPLWGQAMQQQLLADGFEPPTLKI</sequence>
<keyword evidence="2" id="KW-0808">Transferase</keyword>
<dbReference type="InterPro" id="IPR052077">
    <property type="entry name" value="CcrZ_PhaseVar_Mediator"/>
</dbReference>